<dbReference type="Pfam" id="PF05778">
    <property type="entry name" value="Apo-CIII"/>
    <property type="match status" value="1"/>
</dbReference>
<evidence type="ECO:0000313" key="15">
    <source>
        <dbReference type="EMBL" id="KAH0623365.1"/>
    </source>
</evidence>
<evidence type="ECO:0000313" key="16">
    <source>
        <dbReference type="Proteomes" id="UP000826234"/>
    </source>
</evidence>
<evidence type="ECO:0000256" key="8">
    <source>
        <dbReference type="ARBA" id="ARBA00022963"/>
    </source>
</evidence>
<name>A0ABQ7T0V9_PHRPL</name>
<evidence type="ECO:0000256" key="14">
    <source>
        <dbReference type="SAM" id="SignalP"/>
    </source>
</evidence>
<keyword evidence="10" id="KW-0443">Lipid metabolism</keyword>
<accession>A0ABQ7T0V9</accession>
<dbReference type="EMBL" id="JAIPUX010003283">
    <property type="protein sequence ID" value="KAH0623365.1"/>
    <property type="molecule type" value="Genomic_DNA"/>
</dbReference>
<keyword evidence="4" id="KW-0813">Transport</keyword>
<dbReference type="PANTHER" id="PTHR14225">
    <property type="entry name" value="APOLIPOPROTEIN C-III"/>
    <property type="match status" value="1"/>
</dbReference>
<feature type="signal peptide" evidence="14">
    <location>
        <begin position="1"/>
        <end position="21"/>
    </location>
</feature>
<organism evidence="15 16">
    <name type="scientific">Phrynosoma platyrhinos</name>
    <name type="common">Desert horned lizard</name>
    <dbReference type="NCBI Taxonomy" id="52577"/>
    <lineage>
        <taxon>Eukaryota</taxon>
        <taxon>Metazoa</taxon>
        <taxon>Chordata</taxon>
        <taxon>Craniata</taxon>
        <taxon>Vertebrata</taxon>
        <taxon>Euteleostomi</taxon>
        <taxon>Lepidosauria</taxon>
        <taxon>Squamata</taxon>
        <taxon>Bifurcata</taxon>
        <taxon>Unidentata</taxon>
        <taxon>Episquamata</taxon>
        <taxon>Toxicofera</taxon>
        <taxon>Iguania</taxon>
        <taxon>Phrynosomatidae</taxon>
        <taxon>Phrynosomatinae</taxon>
        <taxon>Phrynosoma</taxon>
    </lineage>
</organism>
<reference evidence="15 16" key="1">
    <citation type="journal article" date="2022" name="Gigascience">
        <title>A chromosome-level genome assembly and annotation of the desert horned lizard, Phrynosoma platyrhinos, provides insight into chromosomal rearrangements among reptiles.</title>
        <authorList>
            <person name="Koochekian N."/>
            <person name="Ascanio A."/>
            <person name="Farleigh K."/>
            <person name="Card D.C."/>
            <person name="Schield D.R."/>
            <person name="Castoe T.A."/>
            <person name="Jezkova T."/>
        </authorList>
    </citation>
    <scope>NUCLEOTIDE SEQUENCE [LARGE SCALE GENOMIC DNA]</scope>
    <source>
        <strain evidence="15">NK-2021</strain>
    </source>
</reference>
<comment type="caution">
    <text evidence="15">The sequence shown here is derived from an EMBL/GenBank/DDBJ whole genome shotgun (WGS) entry which is preliminary data.</text>
</comment>
<gene>
    <name evidence="15" type="ORF">JD844_031635</name>
</gene>
<keyword evidence="11" id="KW-0850">VLDL</keyword>
<dbReference type="Proteomes" id="UP000826234">
    <property type="component" value="Unassembled WGS sequence"/>
</dbReference>
<keyword evidence="8" id="KW-0442">Lipid degradation</keyword>
<dbReference type="InterPro" id="IPR008403">
    <property type="entry name" value="Apo-CIII"/>
</dbReference>
<keyword evidence="9" id="KW-0445">Lipid transport</keyword>
<evidence type="ECO:0000256" key="4">
    <source>
        <dbReference type="ARBA" id="ARBA00022448"/>
    </source>
</evidence>
<keyword evidence="16" id="KW-1185">Reference proteome</keyword>
<evidence type="ECO:0000256" key="9">
    <source>
        <dbReference type="ARBA" id="ARBA00023055"/>
    </source>
</evidence>
<dbReference type="InterPro" id="IPR038195">
    <property type="entry name" value="Apo_CIII_sf"/>
</dbReference>
<evidence type="ECO:0000256" key="10">
    <source>
        <dbReference type="ARBA" id="ARBA00023098"/>
    </source>
</evidence>
<keyword evidence="5" id="KW-0162">Chylomicron</keyword>
<evidence type="ECO:0000256" key="3">
    <source>
        <dbReference type="ARBA" id="ARBA00015570"/>
    </source>
</evidence>
<dbReference type="PANTHER" id="PTHR14225:SF0">
    <property type="entry name" value="APOLIPOPROTEIN C-III"/>
    <property type="match status" value="1"/>
</dbReference>
<evidence type="ECO:0000256" key="5">
    <source>
        <dbReference type="ARBA" id="ARBA00022513"/>
    </source>
</evidence>
<evidence type="ECO:0000256" key="1">
    <source>
        <dbReference type="ARBA" id="ARBA00004613"/>
    </source>
</evidence>
<comment type="similarity">
    <text evidence="2">Belongs to the apolipoprotein C3 family.</text>
</comment>
<protein>
    <recommendedName>
        <fullName evidence="3">Apolipoprotein C-III</fullName>
    </recommendedName>
    <alternativeName>
        <fullName evidence="12">Apolipoprotein C3</fullName>
    </alternativeName>
</protein>
<dbReference type="Gene3D" id="6.10.90.10">
    <property type="entry name" value="Apolipoprotein CIII"/>
    <property type="match status" value="1"/>
</dbReference>
<proteinExistence type="inferred from homology"/>
<feature type="chain" id="PRO_5045637610" description="Apolipoprotein C-III" evidence="14">
    <location>
        <begin position="22"/>
        <end position="95"/>
    </location>
</feature>
<comment type="function">
    <text evidence="13">Component of triglyceride-rich very low density lipoproteins (VLDL) and high density lipoproteins (HDL) in plasma. Plays a multifaceted role in triglyceride homeostasis. Intracellularly, promotes hepatic very low density lipoprotein 1 (VLDL1) assembly and secretion; extracellularly, attenuates hydrolysis and clearance of triglyceride-rich lipoproteins (TRLs). Impairs the lipolysis of TRLs by inhibiting lipoprotein lipase and the hepatic uptake of TRLs by remnant receptors. Formed of several curved helices connected via semiflexible hinges, so that it can wrap tightly around the curved micelle surface and easily adapt to the different diameters of its natural binding partners.</text>
</comment>
<keyword evidence="6" id="KW-0964">Secreted</keyword>
<evidence type="ECO:0000256" key="2">
    <source>
        <dbReference type="ARBA" id="ARBA00011008"/>
    </source>
</evidence>
<evidence type="ECO:0000256" key="11">
    <source>
        <dbReference type="ARBA" id="ARBA00023313"/>
    </source>
</evidence>
<keyword evidence="7 14" id="KW-0732">Signal</keyword>
<evidence type="ECO:0000256" key="13">
    <source>
        <dbReference type="ARBA" id="ARBA00045699"/>
    </source>
</evidence>
<evidence type="ECO:0000256" key="12">
    <source>
        <dbReference type="ARBA" id="ARBA00031173"/>
    </source>
</evidence>
<evidence type="ECO:0000256" key="6">
    <source>
        <dbReference type="ARBA" id="ARBA00022525"/>
    </source>
</evidence>
<evidence type="ECO:0000256" key="7">
    <source>
        <dbReference type="ARBA" id="ARBA00022729"/>
    </source>
</evidence>
<comment type="subcellular location">
    <subcellularLocation>
        <location evidence="1">Secreted</location>
    </subcellularLocation>
</comment>
<sequence length="95" mass="10564">MKGPLLLLFVLLALMATFARAEAPQEETLVAKVQVYAQQAAQKAQEHLATIRESQAAQQAREWFEAGLSHTQQYFSQLKDKLTTLWEKTTASSGA</sequence>